<dbReference type="HOGENOM" id="CLU_071528_0_0_0"/>
<dbReference type="SUPFAM" id="SSF53474">
    <property type="entry name" value="alpha/beta-Hydrolases"/>
    <property type="match status" value="1"/>
</dbReference>
<dbReference type="KEGG" id="mpz:Marpi_1691"/>
<dbReference type="RefSeq" id="WP_014297151.1">
    <property type="nucleotide sequence ID" value="NC_016751.1"/>
</dbReference>
<dbReference type="eggNOG" id="COG1073">
    <property type="taxonomic scope" value="Bacteria"/>
</dbReference>
<dbReference type="InterPro" id="IPR029058">
    <property type="entry name" value="AB_hydrolase_fold"/>
</dbReference>
<dbReference type="OrthoDB" id="1704934at2"/>
<dbReference type="Proteomes" id="UP000007161">
    <property type="component" value="Chromosome"/>
</dbReference>
<reference evidence="2" key="2">
    <citation type="submission" date="2012-01" db="EMBL/GenBank/DDBJ databases">
        <title>Complete sequence of chromosome of Marinitoga piezophila KA3.</title>
        <authorList>
            <person name="Lucas S."/>
            <person name="Han J."/>
            <person name="Lapidus A."/>
            <person name="Cheng J.-F."/>
            <person name="Goodwin L."/>
            <person name="Pitluck S."/>
            <person name="Peters L."/>
            <person name="Mikhailova N."/>
            <person name="Teshima H."/>
            <person name="Detter J.C."/>
            <person name="Han C."/>
            <person name="Tapia R."/>
            <person name="Land M."/>
            <person name="Hauser L."/>
            <person name="Kyrpides N."/>
            <person name="Ivanova N."/>
            <person name="Pagani I."/>
            <person name="Jebbar M."/>
            <person name="Vannier P."/>
            <person name="Oger P."/>
            <person name="Cario A."/>
            <person name="Bartlett D."/>
            <person name="Noll K.M."/>
            <person name="Woyke T."/>
        </authorList>
    </citation>
    <scope>NUCLEOTIDE SEQUENCE [LARGE SCALE GENOMIC DNA]</scope>
    <source>
        <strain evidence="2">DSM 14283 / JCM 11233 / KA3</strain>
    </source>
</reference>
<protein>
    <recommendedName>
        <fullName evidence="3">Alpha/beta hydrolase</fullName>
    </recommendedName>
</protein>
<sequence length="338" mass="39678">MKVDFTYEKKDFDYISGYIFKGKHYRCNYIRFKTLYRNPARGTETVELYNFEPKEETLASALILHGLGSANVKYMIWLAKRLASVGINTSILILPGNYTRVDEKSVSGRNYLWPEISVMYRFWEHGVVDTLSTIDFLKQKKLWKKHNILIGYCLGGMIGTIVEALNPQLDKLLLMTTGGYLPEILYNSPATKFVRRMIDKGFKTDFDMHNIEKIYNIYEDQFQIVKNMKLEEILNSKKIHPLFRIDPLSYAHLINPKKVTFIEAIFDKTLSVRSRKILWKEFKKGAKHIHALTGHVIWLPFEFMLANYVIKLMDIEDLKIRARLYGFDEIDEVLDENF</sequence>
<evidence type="ECO:0008006" key="3">
    <source>
        <dbReference type="Google" id="ProtNLM"/>
    </source>
</evidence>
<dbReference type="EMBL" id="CP003257">
    <property type="protein sequence ID" value="AEX86080.1"/>
    <property type="molecule type" value="Genomic_DNA"/>
</dbReference>
<reference evidence="1 2" key="1">
    <citation type="journal article" date="2012" name="J. Bacteriol.">
        <title>Complete Genome Sequence of the Thermophilic, Piezophilic, Heterotrophic Bacterium Marinitoga piezophila KA3.</title>
        <authorList>
            <person name="Lucas S."/>
            <person name="Han J."/>
            <person name="Lapidus A."/>
            <person name="Cheng J.F."/>
            <person name="Goodwin L.A."/>
            <person name="Pitluck S."/>
            <person name="Peters L."/>
            <person name="Mikhailova N."/>
            <person name="Teshima H."/>
            <person name="Detter J.C."/>
            <person name="Han C."/>
            <person name="Tapia R."/>
            <person name="Land M."/>
            <person name="Hauser L."/>
            <person name="Kyrpides N.C."/>
            <person name="Ivanova N."/>
            <person name="Pagani I."/>
            <person name="Vannier P."/>
            <person name="Oger P."/>
            <person name="Bartlett D.H."/>
            <person name="Noll K.M."/>
            <person name="Woyke T."/>
            <person name="Jebbar M."/>
        </authorList>
    </citation>
    <scope>NUCLEOTIDE SEQUENCE [LARGE SCALE GENOMIC DNA]</scope>
    <source>
        <strain evidence="2">DSM 14283 / JCM 11233 / KA3</strain>
    </source>
</reference>
<proteinExistence type="predicted"/>
<accession>H2J5D6</accession>
<dbReference type="STRING" id="443254.Marpi_1691"/>
<evidence type="ECO:0000313" key="2">
    <source>
        <dbReference type="Proteomes" id="UP000007161"/>
    </source>
</evidence>
<name>H2J5D6_MARPK</name>
<dbReference type="AlphaFoldDB" id="H2J5D6"/>
<evidence type="ECO:0000313" key="1">
    <source>
        <dbReference type="EMBL" id="AEX86080.1"/>
    </source>
</evidence>
<dbReference type="Gene3D" id="3.40.50.1820">
    <property type="entry name" value="alpha/beta hydrolase"/>
    <property type="match status" value="1"/>
</dbReference>
<organism evidence="1 2">
    <name type="scientific">Marinitoga piezophila (strain DSM 14283 / JCM 11233 / KA3)</name>
    <dbReference type="NCBI Taxonomy" id="443254"/>
    <lineage>
        <taxon>Bacteria</taxon>
        <taxon>Thermotogati</taxon>
        <taxon>Thermotogota</taxon>
        <taxon>Thermotogae</taxon>
        <taxon>Petrotogales</taxon>
        <taxon>Petrotogaceae</taxon>
        <taxon>Marinitoga</taxon>
    </lineage>
</organism>
<keyword evidence="2" id="KW-1185">Reference proteome</keyword>
<gene>
    <name evidence="1" type="ordered locus">Marpi_1691</name>
</gene>